<dbReference type="GO" id="GO:0022857">
    <property type="term" value="F:transmembrane transporter activity"/>
    <property type="evidence" value="ECO:0007669"/>
    <property type="project" value="TreeGrafter"/>
</dbReference>
<name>A0A0L6JNL2_9FIRM</name>
<keyword evidence="5 9" id="KW-0547">Nucleotide-binding</keyword>
<evidence type="ECO:0000256" key="7">
    <source>
        <dbReference type="ARBA" id="ARBA00023136"/>
    </source>
</evidence>
<evidence type="ECO:0000256" key="8">
    <source>
        <dbReference type="ARBA" id="ARBA00023306"/>
    </source>
</evidence>
<dbReference type="STRING" id="398512.Bccel_2620"/>
<keyword evidence="3 9" id="KW-1003">Cell membrane</keyword>
<sequence length="235" mass="26153">MINFENVTKIYQNGTLALTNINLKINKGDFTFFIGQSGSGKSTLIKLILREEEATEGIVSVNGFNVSTMLRKEIPFFRRSIGVVFQDFRLLPGKTVYENVAFAMQVVEALPKEIRRRVPTVLGLVGLSNKAKAYPNQLSGGEQQRVALARALVNNPVLLVADEPTGNLDPETSWGIMNLLAEVNQMGTTVVVATHEKNIVDTMKKRVIALSKGEIIRDQEKGQYEDEDTNHQIYN</sequence>
<comment type="function">
    <text evidence="9">Part of the ABC transporter FtsEX involved in cellular division.</text>
</comment>
<dbReference type="InterPro" id="IPR027417">
    <property type="entry name" value="P-loop_NTPase"/>
</dbReference>
<evidence type="ECO:0000256" key="3">
    <source>
        <dbReference type="ARBA" id="ARBA00022475"/>
    </source>
</evidence>
<gene>
    <name evidence="9" type="primary">ftsE</name>
    <name evidence="11" type="ORF">Bccel_2620</name>
</gene>
<dbReference type="GO" id="GO:0005886">
    <property type="term" value="C:plasma membrane"/>
    <property type="evidence" value="ECO:0007669"/>
    <property type="project" value="UniProtKB-SubCell"/>
</dbReference>
<dbReference type="OrthoDB" id="9802264at2"/>
<dbReference type="SUPFAM" id="SSF52540">
    <property type="entry name" value="P-loop containing nucleoside triphosphate hydrolases"/>
    <property type="match status" value="1"/>
</dbReference>
<evidence type="ECO:0000259" key="10">
    <source>
        <dbReference type="PROSITE" id="PS50893"/>
    </source>
</evidence>
<dbReference type="EMBL" id="LGTC01000001">
    <property type="protein sequence ID" value="KNY27349.1"/>
    <property type="molecule type" value="Genomic_DNA"/>
</dbReference>
<comment type="similarity">
    <text evidence="1 9">Belongs to the ABC transporter superfamily.</text>
</comment>
<dbReference type="InterPro" id="IPR005286">
    <property type="entry name" value="Cell_div_FtsE"/>
</dbReference>
<dbReference type="AlphaFoldDB" id="A0A0L6JNL2"/>
<organism evidence="11 12">
    <name type="scientific">Pseudobacteroides cellulosolvens ATCC 35603 = DSM 2933</name>
    <dbReference type="NCBI Taxonomy" id="398512"/>
    <lineage>
        <taxon>Bacteria</taxon>
        <taxon>Bacillati</taxon>
        <taxon>Bacillota</taxon>
        <taxon>Clostridia</taxon>
        <taxon>Eubacteriales</taxon>
        <taxon>Oscillospiraceae</taxon>
        <taxon>Pseudobacteroides</taxon>
    </lineage>
</organism>
<dbReference type="FunFam" id="3.40.50.300:FF:000056">
    <property type="entry name" value="Cell division ATP-binding protein FtsE"/>
    <property type="match status" value="1"/>
</dbReference>
<dbReference type="GO" id="GO:0051301">
    <property type="term" value="P:cell division"/>
    <property type="evidence" value="ECO:0007669"/>
    <property type="project" value="UniProtKB-UniRule"/>
</dbReference>
<proteinExistence type="inferred from homology"/>
<evidence type="ECO:0000256" key="6">
    <source>
        <dbReference type="ARBA" id="ARBA00022840"/>
    </source>
</evidence>
<dbReference type="InterPro" id="IPR015854">
    <property type="entry name" value="ABC_transpr_LolD-like"/>
</dbReference>
<dbReference type="PATRIC" id="fig|398512.5.peg.2728"/>
<dbReference type="Pfam" id="PF00005">
    <property type="entry name" value="ABC_tran"/>
    <property type="match status" value="1"/>
</dbReference>
<comment type="caution">
    <text evidence="11">The sequence shown here is derived from an EMBL/GenBank/DDBJ whole genome shotgun (WGS) entry which is preliminary data.</text>
</comment>
<evidence type="ECO:0000256" key="2">
    <source>
        <dbReference type="ARBA" id="ARBA00020019"/>
    </source>
</evidence>
<dbReference type="PROSITE" id="PS00211">
    <property type="entry name" value="ABC_TRANSPORTER_1"/>
    <property type="match status" value="1"/>
</dbReference>
<evidence type="ECO:0000256" key="5">
    <source>
        <dbReference type="ARBA" id="ARBA00022741"/>
    </source>
</evidence>
<evidence type="ECO:0000313" key="12">
    <source>
        <dbReference type="Proteomes" id="UP000036923"/>
    </source>
</evidence>
<keyword evidence="8 9" id="KW-0131">Cell cycle</keyword>
<dbReference type="PANTHER" id="PTHR24220:SF470">
    <property type="entry name" value="CELL DIVISION ATP-BINDING PROTEIN FTSE"/>
    <property type="match status" value="1"/>
</dbReference>
<dbReference type="InterPro" id="IPR003593">
    <property type="entry name" value="AAA+_ATPase"/>
</dbReference>
<keyword evidence="6 9" id="KW-0067">ATP-binding</keyword>
<dbReference type="PANTHER" id="PTHR24220">
    <property type="entry name" value="IMPORT ATP-BINDING PROTEIN"/>
    <property type="match status" value="1"/>
</dbReference>
<dbReference type="eggNOG" id="COG2884">
    <property type="taxonomic scope" value="Bacteria"/>
</dbReference>
<evidence type="ECO:0000313" key="11">
    <source>
        <dbReference type="EMBL" id="KNY27349.1"/>
    </source>
</evidence>
<dbReference type="SMART" id="SM00382">
    <property type="entry name" value="AAA"/>
    <property type="match status" value="1"/>
</dbReference>
<keyword evidence="4 9" id="KW-0132">Cell division</keyword>
<evidence type="ECO:0000256" key="9">
    <source>
        <dbReference type="RuleBase" id="RU365094"/>
    </source>
</evidence>
<comment type="subcellular location">
    <subcellularLocation>
        <location evidence="9">Cell membrane</location>
        <topology evidence="9">Peripheral membrane protein</topology>
        <orientation evidence="9">Cytoplasmic side</orientation>
    </subcellularLocation>
</comment>
<feature type="domain" description="ABC transporter" evidence="10">
    <location>
        <begin position="2"/>
        <end position="233"/>
    </location>
</feature>
<dbReference type="PROSITE" id="PS50893">
    <property type="entry name" value="ABC_TRANSPORTER_2"/>
    <property type="match status" value="1"/>
</dbReference>
<dbReference type="InterPro" id="IPR003439">
    <property type="entry name" value="ABC_transporter-like_ATP-bd"/>
</dbReference>
<dbReference type="Proteomes" id="UP000036923">
    <property type="component" value="Unassembled WGS sequence"/>
</dbReference>
<dbReference type="GO" id="GO:0005524">
    <property type="term" value="F:ATP binding"/>
    <property type="evidence" value="ECO:0007669"/>
    <property type="project" value="UniProtKB-UniRule"/>
</dbReference>
<dbReference type="InterPro" id="IPR017871">
    <property type="entry name" value="ABC_transporter-like_CS"/>
</dbReference>
<dbReference type="RefSeq" id="WP_036942720.1">
    <property type="nucleotide sequence ID" value="NZ_JQKC01000019.1"/>
</dbReference>
<comment type="subunit">
    <text evidence="9">Homodimer. Forms a membrane-associated complex with FtsX.</text>
</comment>
<protein>
    <recommendedName>
        <fullName evidence="2 9">Cell division ATP-binding protein FtsE</fullName>
    </recommendedName>
</protein>
<keyword evidence="12" id="KW-1185">Reference proteome</keyword>
<accession>A0A0L6JNL2</accession>
<keyword evidence="7 9" id="KW-0472">Membrane</keyword>
<dbReference type="GO" id="GO:0016887">
    <property type="term" value="F:ATP hydrolysis activity"/>
    <property type="evidence" value="ECO:0007669"/>
    <property type="project" value="InterPro"/>
</dbReference>
<evidence type="ECO:0000256" key="4">
    <source>
        <dbReference type="ARBA" id="ARBA00022618"/>
    </source>
</evidence>
<evidence type="ECO:0000256" key="1">
    <source>
        <dbReference type="ARBA" id="ARBA00005417"/>
    </source>
</evidence>
<reference evidence="12" key="1">
    <citation type="submission" date="2015-07" db="EMBL/GenBank/DDBJ databases">
        <title>Near-Complete Genome Sequence of the Cellulolytic Bacterium Bacteroides (Pseudobacteroides) cellulosolvens ATCC 35603.</title>
        <authorList>
            <person name="Dassa B."/>
            <person name="Utturkar S.M."/>
            <person name="Klingeman D.M."/>
            <person name="Hurt R.A."/>
            <person name="Keller M."/>
            <person name="Xu J."/>
            <person name="Reddy Y.H.K."/>
            <person name="Borovok I."/>
            <person name="Grinberg I.R."/>
            <person name="Lamed R."/>
            <person name="Zhivin O."/>
            <person name="Bayer E.A."/>
            <person name="Brown S.D."/>
        </authorList>
    </citation>
    <scope>NUCLEOTIDE SEQUENCE [LARGE SCALE GENOMIC DNA]</scope>
    <source>
        <strain evidence="12">DSM 2933</strain>
    </source>
</reference>
<keyword evidence="11" id="KW-0378">Hydrolase</keyword>
<dbReference type="Gene3D" id="3.40.50.300">
    <property type="entry name" value="P-loop containing nucleotide triphosphate hydrolases"/>
    <property type="match status" value="1"/>
</dbReference>
<dbReference type="NCBIfam" id="TIGR02673">
    <property type="entry name" value="FtsE"/>
    <property type="match status" value="1"/>
</dbReference>